<protein>
    <submittedName>
        <fullName evidence="2">Unplaced genomic scaffold scaffold_97, whole genome shotgun sequence</fullName>
    </submittedName>
</protein>
<keyword evidence="3" id="KW-1185">Reference proteome</keyword>
<dbReference type="AlphaFoldDB" id="A0A0C9ZHZ7"/>
<evidence type="ECO:0000313" key="3">
    <source>
        <dbReference type="Proteomes" id="UP000054018"/>
    </source>
</evidence>
<proteinExistence type="predicted"/>
<accession>A0A0C9ZHZ7</accession>
<reference evidence="3" key="2">
    <citation type="submission" date="2015-01" db="EMBL/GenBank/DDBJ databases">
        <title>Evolutionary Origins and Diversification of the Mycorrhizal Mutualists.</title>
        <authorList>
            <consortium name="DOE Joint Genome Institute"/>
            <consortium name="Mycorrhizal Genomics Consortium"/>
            <person name="Kohler A."/>
            <person name="Kuo A."/>
            <person name="Nagy L.G."/>
            <person name="Floudas D."/>
            <person name="Copeland A."/>
            <person name="Barry K.W."/>
            <person name="Cichocki N."/>
            <person name="Veneault-Fourrey C."/>
            <person name="LaButti K."/>
            <person name="Lindquist E.A."/>
            <person name="Lipzen A."/>
            <person name="Lundell T."/>
            <person name="Morin E."/>
            <person name="Murat C."/>
            <person name="Riley R."/>
            <person name="Ohm R."/>
            <person name="Sun H."/>
            <person name="Tunlid A."/>
            <person name="Henrissat B."/>
            <person name="Grigoriev I.V."/>
            <person name="Hibbett D.S."/>
            <person name="Martin F."/>
        </authorList>
    </citation>
    <scope>NUCLEOTIDE SEQUENCE [LARGE SCALE GENOMIC DNA]</scope>
    <source>
        <strain evidence="3">441</strain>
    </source>
</reference>
<dbReference type="InterPro" id="IPR011333">
    <property type="entry name" value="SKP1/BTB/POZ_sf"/>
</dbReference>
<dbReference type="Pfam" id="PF00651">
    <property type="entry name" value="BTB"/>
    <property type="match status" value="1"/>
</dbReference>
<evidence type="ECO:0000313" key="2">
    <source>
        <dbReference type="EMBL" id="KIK19623.1"/>
    </source>
</evidence>
<reference evidence="2 3" key="1">
    <citation type="submission" date="2014-04" db="EMBL/GenBank/DDBJ databases">
        <authorList>
            <consortium name="DOE Joint Genome Institute"/>
            <person name="Kuo A."/>
            <person name="Kohler A."/>
            <person name="Costa M.D."/>
            <person name="Nagy L.G."/>
            <person name="Floudas D."/>
            <person name="Copeland A."/>
            <person name="Barry K.W."/>
            <person name="Cichocki N."/>
            <person name="Veneault-Fourrey C."/>
            <person name="LaButti K."/>
            <person name="Lindquist E.A."/>
            <person name="Lipzen A."/>
            <person name="Lundell T."/>
            <person name="Morin E."/>
            <person name="Murat C."/>
            <person name="Sun H."/>
            <person name="Tunlid A."/>
            <person name="Henrissat B."/>
            <person name="Grigoriev I.V."/>
            <person name="Hibbett D.S."/>
            <person name="Martin F."/>
            <person name="Nordberg H.P."/>
            <person name="Cantor M.N."/>
            <person name="Hua S.X."/>
        </authorList>
    </citation>
    <scope>NUCLEOTIDE SEQUENCE [LARGE SCALE GENOMIC DNA]</scope>
    <source>
        <strain evidence="2 3">441</strain>
    </source>
</reference>
<dbReference type="SUPFAM" id="SSF54695">
    <property type="entry name" value="POZ domain"/>
    <property type="match status" value="1"/>
</dbReference>
<name>A0A0C9ZHZ7_9AGAM</name>
<dbReference type="InterPro" id="IPR000210">
    <property type="entry name" value="BTB/POZ_dom"/>
</dbReference>
<feature type="domain" description="BTB" evidence="1">
    <location>
        <begin position="20"/>
        <end position="128"/>
    </location>
</feature>
<dbReference type="STRING" id="765257.A0A0C9ZHZ7"/>
<organism evidence="2 3">
    <name type="scientific">Pisolithus microcarpus 441</name>
    <dbReference type="NCBI Taxonomy" id="765257"/>
    <lineage>
        <taxon>Eukaryota</taxon>
        <taxon>Fungi</taxon>
        <taxon>Dikarya</taxon>
        <taxon>Basidiomycota</taxon>
        <taxon>Agaricomycotina</taxon>
        <taxon>Agaricomycetes</taxon>
        <taxon>Agaricomycetidae</taxon>
        <taxon>Boletales</taxon>
        <taxon>Sclerodermatineae</taxon>
        <taxon>Pisolithaceae</taxon>
        <taxon>Pisolithus</taxon>
    </lineage>
</organism>
<sequence>MSDNTASNSGYSKHLEFYIHTVTFLVEDCLFRIAKEPLEAESTVFRDMFLLPQGDPETVEGQSDTSPVILRGITKKDFESLLRALMYRQHGTNRGPELDHDQWISVLKLSTMWDFHGLRNAAIQHLDVSSQSLNPIDKVELALQYDIREWLLPALLALARRSAPISVEEGRRIGFENALKLASVREKLKLRTVEEKIDLHRRRSGEVTRTYEYNTRCLVLGDRDKEAEKLDYTPFICKIFDL</sequence>
<dbReference type="EMBL" id="KN833781">
    <property type="protein sequence ID" value="KIK19623.1"/>
    <property type="molecule type" value="Genomic_DNA"/>
</dbReference>
<dbReference type="Proteomes" id="UP000054018">
    <property type="component" value="Unassembled WGS sequence"/>
</dbReference>
<evidence type="ECO:0000259" key="1">
    <source>
        <dbReference type="Pfam" id="PF00651"/>
    </source>
</evidence>
<dbReference type="Gene3D" id="3.30.710.10">
    <property type="entry name" value="Potassium Channel Kv1.1, Chain A"/>
    <property type="match status" value="1"/>
</dbReference>
<dbReference type="OrthoDB" id="2367075at2759"/>
<gene>
    <name evidence="2" type="ORF">PISMIDRAFT_682942</name>
</gene>
<dbReference type="HOGENOM" id="CLU_047592_2_0_1"/>